<accession>A0A6J4PXE2</accession>
<protein>
    <submittedName>
        <fullName evidence="2">Uncharacterized protein</fullName>
    </submittedName>
</protein>
<sequence length="118" mass="13261">GRGYHRLRCRRRAGDRAPDRGAATPGDRRRGRSRALPPRPRPLPPQDDRLVGQQAPLRDRRLPRGGRRRTIQARARAGGARQRGAGRCDRLGTRRRSPAPGAANPCPSNAWRLRRPNM</sequence>
<feature type="compositionally biased region" description="Basic residues" evidence="1">
    <location>
        <begin position="1"/>
        <end position="11"/>
    </location>
</feature>
<feature type="non-terminal residue" evidence="2">
    <location>
        <position position="1"/>
    </location>
</feature>
<proteinExistence type="predicted"/>
<feature type="region of interest" description="Disordered" evidence="1">
    <location>
        <begin position="1"/>
        <end position="118"/>
    </location>
</feature>
<dbReference type="EMBL" id="CADCUZ010000095">
    <property type="protein sequence ID" value="CAA9422126.1"/>
    <property type="molecule type" value="Genomic_DNA"/>
</dbReference>
<gene>
    <name evidence="2" type="ORF">AVDCRST_MAG55-2071</name>
</gene>
<dbReference type="AlphaFoldDB" id="A0A6J4PXE2"/>
<organism evidence="2">
    <name type="scientific">uncultured Rubrobacteraceae bacterium</name>
    <dbReference type="NCBI Taxonomy" id="349277"/>
    <lineage>
        <taxon>Bacteria</taxon>
        <taxon>Bacillati</taxon>
        <taxon>Actinomycetota</taxon>
        <taxon>Rubrobacteria</taxon>
        <taxon>Rubrobacterales</taxon>
        <taxon>Rubrobacteraceae</taxon>
        <taxon>environmental samples</taxon>
    </lineage>
</organism>
<name>A0A6J4PXE2_9ACTN</name>
<evidence type="ECO:0000256" key="1">
    <source>
        <dbReference type="SAM" id="MobiDB-lite"/>
    </source>
</evidence>
<evidence type="ECO:0000313" key="2">
    <source>
        <dbReference type="EMBL" id="CAA9422126.1"/>
    </source>
</evidence>
<feature type="non-terminal residue" evidence="2">
    <location>
        <position position="118"/>
    </location>
</feature>
<feature type="compositionally biased region" description="Low complexity" evidence="1">
    <location>
        <begin position="72"/>
        <end position="85"/>
    </location>
</feature>
<reference evidence="2" key="1">
    <citation type="submission" date="2020-02" db="EMBL/GenBank/DDBJ databases">
        <authorList>
            <person name="Meier V. D."/>
        </authorList>
    </citation>
    <scope>NUCLEOTIDE SEQUENCE</scope>
    <source>
        <strain evidence="2">AVDCRST_MAG55</strain>
    </source>
</reference>